<dbReference type="AlphaFoldDB" id="A0A366F6P3"/>
<protein>
    <submittedName>
        <fullName evidence="2">L-ascorbate metabolism protein UlaG (Beta-lactamase superfamily)</fullName>
    </submittedName>
</protein>
<organism evidence="2 3">
    <name type="scientific">Roseiarcus fermentans</name>
    <dbReference type="NCBI Taxonomy" id="1473586"/>
    <lineage>
        <taxon>Bacteria</taxon>
        <taxon>Pseudomonadati</taxon>
        <taxon>Pseudomonadota</taxon>
        <taxon>Alphaproteobacteria</taxon>
        <taxon>Hyphomicrobiales</taxon>
        <taxon>Roseiarcaceae</taxon>
        <taxon>Roseiarcus</taxon>
    </lineage>
</organism>
<dbReference type="PANTHER" id="PTHR43546">
    <property type="entry name" value="UPF0173 METAL-DEPENDENT HYDROLASE MJ1163-RELATED"/>
    <property type="match status" value="1"/>
</dbReference>
<reference evidence="2 3" key="1">
    <citation type="submission" date="2018-06" db="EMBL/GenBank/DDBJ databases">
        <title>Genomic Encyclopedia of Type Strains, Phase IV (KMG-IV): sequencing the most valuable type-strain genomes for metagenomic binning, comparative biology and taxonomic classification.</title>
        <authorList>
            <person name="Goeker M."/>
        </authorList>
    </citation>
    <scope>NUCLEOTIDE SEQUENCE [LARGE SCALE GENOMIC DNA]</scope>
    <source>
        <strain evidence="2 3">DSM 24875</strain>
    </source>
</reference>
<feature type="domain" description="Metallo-beta-lactamase" evidence="1">
    <location>
        <begin position="47"/>
        <end position="248"/>
    </location>
</feature>
<accession>A0A366F6P3</accession>
<comment type="caution">
    <text evidence="2">The sequence shown here is derived from an EMBL/GenBank/DDBJ whole genome shotgun (WGS) entry which is preliminary data.</text>
</comment>
<sequence length="289" mass="30613">MTPRLIEESFEGRLADRLARPPAAGVRLYWLGQAGFVVEAGGLRMAIDPYLSDTLAAKYASSAYSHERLSPPPATPDELGALDLVLCTHHHTDHMDPGTLAPLARRLPRLRFVVPAASAALAAERAQVEAGRLVPLDAGQTAEPLPGLRVAALPAAHETVERDELGRCRFLGYAIACDGATIFHSGDCAPYPGQAGDVARVAPALALLPVNGRSETLRRAGFAGNFHLEEAIALCIEARVPAMIAHHYGMFAFNTADPAAIDTALAAAPVAARRGKANVVWTLLLDQAE</sequence>
<dbReference type="SUPFAM" id="SSF56281">
    <property type="entry name" value="Metallo-hydrolase/oxidoreductase"/>
    <property type="match status" value="1"/>
</dbReference>
<gene>
    <name evidence="2" type="ORF">DFR50_12014</name>
</gene>
<proteinExistence type="predicted"/>
<dbReference type="Proteomes" id="UP000253529">
    <property type="component" value="Unassembled WGS sequence"/>
</dbReference>
<dbReference type="Gene3D" id="3.60.15.10">
    <property type="entry name" value="Ribonuclease Z/Hydroxyacylglutathione hydrolase-like"/>
    <property type="match status" value="1"/>
</dbReference>
<evidence type="ECO:0000313" key="2">
    <source>
        <dbReference type="EMBL" id="RBP09816.1"/>
    </source>
</evidence>
<evidence type="ECO:0000313" key="3">
    <source>
        <dbReference type="Proteomes" id="UP000253529"/>
    </source>
</evidence>
<dbReference type="RefSeq" id="WP_245427898.1">
    <property type="nucleotide sequence ID" value="NZ_QNRK01000020.1"/>
</dbReference>
<keyword evidence="3" id="KW-1185">Reference proteome</keyword>
<dbReference type="Pfam" id="PF12706">
    <property type="entry name" value="Lactamase_B_2"/>
    <property type="match status" value="1"/>
</dbReference>
<dbReference type="EMBL" id="QNRK01000020">
    <property type="protein sequence ID" value="RBP09816.1"/>
    <property type="molecule type" value="Genomic_DNA"/>
</dbReference>
<name>A0A366F6P3_9HYPH</name>
<dbReference type="InterPro" id="IPR036866">
    <property type="entry name" value="RibonucZ/Hydroxyglut_hydro"/>
</dbReference>
<dbReference type="InterPro" id="IPR050114">
    <property type="entry name" value="UPF0173_UPF0282_UlaG_hydrolase"/>
</dbReference>
<dbReference type="InterPro" id="IPR001279">
    <property type="entry name" value="Metallo-B-lactamas"/>
</dbReference>
<evidence type="ECO:0000259" key="1">
    <source>
        <dbReference type="Pfam" id="PF12706"/>
    </source>
</evidence>